<feature type="region of interest" description="Disordered" evidence="1">
    <location>
        <begin position="1"/>
        <end position="24"/>
    </location>
</feature>
<dbReference type="Proteomes" id="UP001143330">
    <property type="component" value="Unassembled WGS sequence"/>
</dbReference>
<feature type="compositionally biased region" description="Low complexity" evidence="1">
    <location>
        <begin position="13"/>
        <end position="24"/>
    </location>
</feature>
<dbReference type="EMBL" id="BSFM01000017">
    <property type="protein sequence ID" value="GLK86107.1"/>
    <property type="molecule type" value="Genomic_DNA"/>
</dbReference>
<proteinExistence type="predicted"/>
<sequence>MRVLSMQDEKDNGPGPQAGPIPQGRAKAVEAVVVATRKRLAAGLPRPAFGSEPADFLAVLRRGGRP</sequence>
<protein>
    <submittedName>
        <fullName evidence="2">Uncharacterized protein</fullName>
    </submittedName>
</protein>
<reference evidence="2" key="2">
    <citation type="submission" date="2023-01" db="EMBL/GenBank/DDBJ databases">
        <authorList>
            <person name="Sun Q."/>
            <person name="Evtushenko L."/>
        </authorList>
    </citation>
    <scope>NUCLEOTIDE SEQUENCE</scope>
    <source>
        <strain evidence="2">VKM B-2789</strain>
    </source>
</reference>
<evidence type="ECO:0000313" key="2">
    <source>
        <dbReference type="EMBL" id="GLK86107.1"/>
    </source>
</evidence>
<evidence type="ECO:0000313" key="3">
    <source>
        <dbReference type="Proteomes" id="UP001143330"/>
    </source>
</evidence>
<reference evidence="2" key="1">
    <citation type="journal article" date="2014" name="Int. J. Syst. Evol. Microbiol.">
        <title>Complete genome sequence of Corynebacterium casei LMG S-19264T (=DSM 44701T), isolated from a smear-ripened cheese.</title>
        <authorList>
            <consortium name="US DOE Joint Genome Institute (JGI-PGF)"/>
            <person name="Walter F."/>
            <person name="Albersmeier A."/>
            <person name="Kalinowski J."/>
            <person name="Ruckert C."/>
        </authorList>
    </citation>
    <scope>NUCLEOTIDE SEQUENCE</scope>
    <source>
        <strain evidence="2">VKM B-2789</strain>
    </source>
</reference>
<dbReference type="AlphaFoldDB" id="A0A9W6JZG0"/>
<keyword evidence="3" id="KW-1185">Reference proteome</keyword>
<organism evidence="2 3">
    <name type="scientific">Ancylobacter defluvii</name>
    <dbReference type="NCBI Taxonomy" id="1282440"/>
    <lineage>
        <taxon>Bacteria</taxon>
        <taxon>Pseudomonadati</taxon>
        <taxon>Pseudomonadota</taxon>
        <taxon>Alphaproteobacteria</taxon>
        <taxon>Hyphomicrobiales</taxon>
        <taxon>Xanthobacteraceae</taxon>
        <taxon>Ancylobacter</taxon>
    </lineage>
</organism>
<name>A0A9W6JZG0_9HYPH</name>
<accession>A0A9W6JZG0</accession>
<gene>
    <name evidence="2" type="ORF">GCM10017653_41770</name>
</gene>
<comment type="caution">
    <text evidence="2">The sequence shown here is derived from an EMBL/GenBank/DDBJ whole genome shotgun (WGS) entry which is preliminary data.</text>
</comment>
<evidence type="ECO:0000256" key="1">
    <source>
        <dbReference type="SAM" id="MobiDB-lite"/>
    </source>
</evidence>